<dbReference type="AlphaFoldDB" id="A0A067J9A6"/>
<dbReference type="EMBL" id="KK916248">
    <property type="protein sequence ID" value="KDP20332.1"/>
    <property type="molecule type" value="Genomic_DNA"/>
</dbReference>
<evidence type="ECO:0000256" key="2">
    <source>
        <dbReference type="ARBA" id="ARBA00022723"/>
    </source>
</evidence>
<evidence type="ECO:0000313" key="8">
    <source>
        <dbReference type="Proteomes" id="UP000027138"/>
    </source>
</evidence>
<sequence length="609" mass="67709">MHASFNHFTFTTTTSNPKTRTQFRKPTKQNDNNTPFITCRTLVNPSEKIIHRTRLPLSPPTPLTPPLPEVAPPSSEPEFIFTPRQKTNFPIGLNPLQMLAASALDTIESSIILMLERNQVLPKSVDPVVQISGNFAPVQEFPVRHGLEVVGQIPECLRGVYLRNGANPVYEPKGGHHLFDGDGMIHAVTLGSGNQASYSCRYTRTSRLEQEAALGRPLFPKPIGELHGPLGLARLMLFMARAGVGLVDGSRGSGVANAGLIYFNGRLLAMSEEDLPYQVKIIDDGDLETVGRFSFHNQLDGPMIAHPKVDPITGDLHALSCNVIKKPYLKYIKFDKHGKKSRDLSITLDQPTMIHDFAVSRNFVIIPDHQVVFKLTEMIRGGSPVIYDKEKTSRFGILSKNDMSESRIQWVDVPNCFCFHLYNAWEEISDNGDDIIVVIGSCMNPPDSMFSESEIPVQIELTEIRFNLRAGESTMKTLVSGMNLEVGVVNRKLLGEKTQFVYLAIAEPWPKCCGIARVDLETGEVTKFEYGKGKFGGEPFFVAEGGEVNEGEGYIIGYVRDEIKEKSELVIVNALDMEQVASVRLPSRVPYGFHGTFVTEDELKVQEPY</sequence>
<dbReference type="OrthoDB" id="1069523at2759"/>
<keyword evidence="8" id="KW-1185">Reference proteome</keyword>
<proteinExistence type="inferred from homology"/>
<feature type="binding site" evidence="5">
    <location>
        <position position="420"/>
    </location>
    <ligand>
        <name>Fe cation</name>
        <dbReference type="ChEBI" id="CHEBI:24875"/>
        <note>catalytic</note>
    </ligand>
</feature>
<feature type="binding site" evidence="5">
    <location>
        <position position="306"/>
    </location>
    <ligand>
        <name>Fe cation</name>
        <dbReference type="ChEBI" id="CHEBI:24875"/>
        <note>catalytic</note>
    </ligand>
</feature>
<feature type="compositionally biased region" description="Pro residues" evidence="6">
    <location>
        <begin position="57"/>
        <end position="75"/>
    </location>
</feature>
<organism evidence="7 8">
    <name type="scientific">Jatropha curcas</name>
    <name type="common">Barbados nut</name>
    <dbReference type="NCBI Taxonomy" id="180498"/>
    <lineage>
        <taxon>Eukaryota</taxon>
        <taxon>Viridiplantae</taxon>
        <taxon>Streptophyta</taxon>
        <taxon>Embryophyta</taxon>
        <taxon>Tracheophyta</taxon>
        <taxon>Spermatophyta</taxon>
        <taxon>Magnoliopsida</taxon>
        <taxon>eudicotyledons</taxon>
        <taxon>Gunneridae</taxon>
        <taxon>Pentapetalae</taxon>
        <taxon>rosids</taxon>
        <taxon>fabids</taxon>
        <taxon>Malpighiales</taxon>
        <taxon>Euphorbiaceae</taxon>
        <taxon>Crotonoideae</taxon>
        <taxon>Jatropheae</taxon>
        <taxon>Jatropha</taxon>
    </lineage>
</organism>
<dbReference type="PANTHER" id="PTHR10543:SF101">
    <property type="entry name" value="9-CIS-EPOXYCAROTENOID DIOXYGENASE NCED6, CHLOROPLASTIC"/>
    <property type="match status" value="1"/>
</dbReference>
<feature type="binding site" evidence="5">
    <location>
        <position position="355"/>
    </location>
    <ligand>
        <name>Fe cation</name>
        <dbReference type="ChEBI" id="CHEBI:24875"/>
        <note>catalytic</note>
    </ligand>
</feature>
<evidence type="ECO:0000313" key="7">
    <source>
        <dbReference type="EMBL" id="KDP20332.1"/>
    </source>
</evidence>
<evidence type="ECO:0000256" key="6">
    <source>
        <dbReference type="SAM" id="MobiDB-lite"/>
    </source>
</evidence>
<dbReference type="GO" id="GO:0016121">
    <property type="term" value="P:carotene catabolic process"/>
    <property type="evidence" value="ECO:0007669"/>
    <property type="project" value="TreeGrafter"/>
</dbReference>
<dbReference type="Proteomes" id="UP000027138">
    <property type="component" value="Unassembled WGS sequence"/>
</dbReference>
<keyword evidence="4 5" id="KW-0408">Iron</keyword>
<keyword evidence="3" id="KW-0560">Oxidoreductase</keyword>
<evidence type="ECO:0000256" key="4">
    <source>
        <dbReference type="ARBA" id="ARBA00023004"/>
    </source>
</evidence>
<name>A0A067J9A6_JATCU</name>
<protein>
    <recommendedName>
        <fullName evidence="9">9-cis-epoxycarotenoid dioxygenase</fullName>
    </recommendedName>
</protein>
<accession>A0A067J9A6</accession>
<gene>
    <name evidence="7" type="ORF">JCGZ_06418</name>
</gene>
<evidence type="ECO:0008006" key="9">
    <source>
        <dbReference type="Google" id="ProtNLM"/>
    </source>
</evidence>
<feature type="region of interest" description="Disordered" evidence="6">
    <location>
        <begin position="1"/>
        <end position="35"/>
    </location>
</feature>
<dbReference type="InterPro" id="IPR004294">
    <property type="entry name" value="Carotenoid_Oase"/>
</dbReference>
<reference evidence="7 8" key="1">
    <citation type="journal article" date="2014" name="PLoS ONE">
        <title>Global Analysis of Gene Expression Profiles in Physic Nut (Jatropha curcas L.) Seedlings Exposed to Salt Stress.</title>
        <authorList>
            <person name="Zhang L."/>
            <person name="Zhang C."/>
            <person name="Wu P."/>
            <person name="Chen Y."/>
            <person name="Li M."/>
            <person name="Jiang H."/>
            <person name="Wu G."/>
        </authorList>
    </citation>
    <scope>NUCLEOTIDE SEQUENCE [LARGE SCALE GENOMIC DNA]</scope>
    <source>
        <strain evidence="8">cv. GZQX0401</strain>
        <tissue evidence="7">Young leaves</tissue>
    </source>
</reference>
<dbReference type="GO" id="GO:0009570">
    <property type="term" value="C:chloroplast stroma"/>
    <property type="evidence" value="ECO:0007669"/>
    <property type="project" value="TreeGrafter"/>
</dbReference>
<evidence type="ECO:0000256" key="3">
    <source>
        <dbReference type="ARBA" id="ARBA00022964"/>
    </source>
</evidence>
<dbReference type="Pfam" id="PF03055">
    <property type="entry name" value="RPE65"/>
    <property type="match status" value="1"/>
</dbReference>
<dbReference type="KEGG" id="jcu:105650387"/>
<keyword evidence="3" id="KW-0223">Dioxygenase</keyword>
<keyword evidence="2 5" id="KW-0479">Metal-binding</keyword>
<evidence type="ECO:0000256" key="1">
    <source>
        <dbReference type="ARBA" id="ARBA00006787"/>
    </source>
</evidence>
<dbReference type="PANTHER" id="PTHR10543">
    <property type="entry name" value="BETA-CAROTENE DIOXYGENASE"/>
    <property type="match status" value="1"/>
</dbReference>
<comment type="cofactor">
    <cofactor evidence="5">
        <name>Fe(2+)</name>
        <dbReference type="ChEBI" id="CHEBI:29033"/>
    </cofactor>
    <text evidence="5">Binds 1 Fe(2+) ion per subunit.</text>
</comment>
<feature type="region of interest" description="Disordered" evidence="6">
    <location>
        <begin position="54"/>
        <end position="75"/>
    </location>
</feature>
<dbReference type="STRING" id="180498.A0A067J9A6"/>
<feature type="binding site" evidence="5">
    <location>
        <position position="594"/>
    </location>
    <ligand>
        <name>Fe cation</name>
        <dbReference type="ChEBI" id="CHEBI:24875"/>
        <note>catalytic</note>
    </ligand>
</feature>
<comment type="similarity">
    <text evidence="1">Belongs to the carotenoid oxygenase family.</text>
</comment>
<dbReference type="GO" id="GO:0046872">
    <property type="term" value="F:metal ion binding"/>
    <property type="evidence" value="ECO:0007669"/>
    <property type="project" value="UniProtKB-KW"/>
</dbReference>
<evidence type="ECO:0000256" key="5">
    <source>
        <dbReference type="PIRSR" id="PIRSR604294-1"/>
    </source>
</evidence>
<dbReference type="GO" id="GO:0010436">
    <property type="term" value="F:carotenoid dioxygenase activity"/>
    <property type="evidence" value="ECO:0007669"/>
    <property type="project" value="TreeGrafter"/>
</dbReference>